<feature type="non-terminal residue" evidence="2">
    <location>
        <position position="24"/>
    </location>
</feature>
<dbReference type="Proteomes" id="UP000593560">
    <property type="component" value="Unassembled WGS sequence"/>
</dbReference>
<protein>
    <submittedName>
        <fullName evidence="2">Uncharacterized protein</fullName>
    </submittedName>
</protein>
<organism evidence="2 3">
    <name type="scientific">Gossypium harknessii</name>
    <dbReference type="NCBI Taxonomy" id="34285"/>
    <lineage>
        <taxon>Eukaryota</taxon>
        <taxon>Viridiplantae</taxon>
        <taxon>Streptophyta</taxon>
        <taxon>Embryophyta</taxon>
        <taxon>Tracheophyta</taxon>
        <taxon>Spermatophyta</taxon>
        <taxon>Magnoliopsida</taxon>
        <taxon>eudicotyledons</taxon>
        <taxon>Gunneridae</taxon>
        <taxon>Pentapetalae</taxon>
        <taxon>rosids</taxon>
        <taxon>malvids</taxon>
        <taxon>Malvales</taxon>
        <taxon>Malvaceae</taxon>
        <taxon>Malvoideae</taxon>
        <taxon>Gossypium</taxon>
    </lineage>
</organism>
<evidence type="ECO:0000313" key="2">
    <source>
        <dbReference type="EMBL" id="MBA0800065.1"/>
    </source>
</evidence>
<keyword evidence="3" id="KW-1185">Reference proteome</keyword>
<accession>A0A7J9GTG0</accession>
<dbReference type="EMBL" id="JABFAD010000006">
    <property type="protein sequence ID" value="MBA0800065.1"/>
    <property type="molecule type" value="Genomic_DNA"/>
</dbReference>
<dbReference type="AlphaFoldDB" id="A0A7J9GTG0"/>
<dbReference type="OrthoDB" id="10435250at2759"/>
<proteinExistence type="predicted"/>
<evidence type="ECO:0000313" key="3">
    <source>
        <dbReference type="Proteomes" id="UP000593560"/>
    </source>
</evidence>
<feature type="compositionally biased region" description="Basic and acidic residues" evidence="1">
    <location>
        <begin position="1"/>
        <end position="11"/>
    </location>
</feature>
<sequence>MVEKRNKEAAPAKEQITSRRTKNQ</sequence>
<reference evidence="2 3" key="1">
    <citation type="journal article" date="2019" name="Genome Biol. Evol.">
        <title>Insights into the evolution of the New World diploid cottons (Gossypium, subgenus Houzingenia) based on genome sequencing.</title>
        <authorList>
            <person name="Grover C.E."/>
            <person name="Arick M.A. 2nd"/>
            <person name="Thrash A."/>
            <person name="Conover J.L."/>
            <person name="Sanders W.S."/>
            <person name="Peterson D.G."/>
            <person name="Frelichowski J.E."/>
            <person name="Scheffler J.A."/>
            <person name="Scheffler B.E."/>
            <person name="Wendel J.F."/>
        </authorList>
    </citation>
    <scope>NUCLEOTIDE SEQUENCE [LARGE SCALE GENOMIC DNA]</scope>
    <source>
        <strain evidence="2">0</strain>
        <tissue evidence="2">Leaf</tissue>
    </source>
</reference>
<name>A0A7J9GTG0_9ROSI</name>
<gene>
    <name evidence="2" type="ORF">Gohar_010528</name>
</gene>
<feature type="region of interest" description="Disordered" evidence="1">
    <location>
        <begin position="1"/>
        <end position="24"/>
    </location>
</feature>
<evidence type="ECO:0000256" key="1">
    <source>
        <dbReference type="SAM" id="MobiDB-lite"/>
    </source>
</evidence>
<comment type="caution">
    <text evidence="2">The sequence shown here is derived from an EMBL/GenBank/DDBJ whole genome shotgun (WGS) entry which is preliminary data.</text>
</comment>